<comment type="caution">
    <text evidence="2">The sequence shown here is derived from an EMBL/GenBank/DDBJ whole genome shotgun (WGS) entry which is preliminary data.</text>
</comment>
<dbReference type="EMBL" id="JADGMS010000006">
    <property type="protein sequence ID" value="KAF9679558.1"/>
    <property type="molecule type" value="Genomic_DNA"/>
</dbReference>
<gene>
    <name evidence="2" type="ORF">SADUNF_Sadunf06G0027300</name>
</gene>
<protein>
    <submittedName>
        <fullName evidence="2">Uncharacterized protein</fullName>
    </submittedName>
</protein>
<reference evidence="2 3" key="1">
    <citation type="submission" date="2020-10" db="EMBL/GenBank/DDBJ databases">
        <title>Plant Genome Project.</title>
        <authorList>
            <person name="Zhang R.-G."/>
        </authorList>
    </citation>
    <scope>NUCLEOTIDE SEQUENCE [LARGE SCALE GENOMIC DNA]</scope>
    <source>
        <strain evidence="2">FAFU-HL-1</strain>
        <tissue evidence="2">Leaf</tissue>
    </source>
</reference>
<accession>A0A835K259</accession>
<evidence type="ECO:0000313" key="3">
    <source>
        <dbReference type="Proteomes" id="UP000657918"/>
    </source>
</evidence>
<sequence length="102" mass="11245">MARSGIRATLDNRLLILKWGYLSPLKAENTTVDFAVLKGRGKETKREGERERGEMAMPWSMAIWIANMVWVGLIGLVSTCLIVADELASSLRTGDIGPFHVG</sequence>
<evidence type="ECO:0000256" key="1">
    <source>
        <dbReference type="SAM" id="Phobius"/>
    </source>
</evidence>
<dbReference type="PANTHER" id="PTHR48156:SF1">
    <property type="entry name" value="TRANSMEMBRANE PROTEIN"/>
    <property type="match status" value="1"/>
</dbReference>
<dbReference type="PANTHER" id="PTHR48156">
    <property type="entry name" value="TRANSMEMBRANE PROTEIN"/>
    <property type="match status" value="1"/>
</dbReference>
<proteinExistence type="predicted"/>
<keyword evidence="1" id="KW-0472">Membrane</keyword>
<keyword evidence="1" id="KW-1133">Transmembrane helix</keyword>
<feature type="transmembrane region" description="Helical" evidence="1">
    <location>
        <begin position="61"/>
        <end position="84"/>
    </location>
</feature>
<organism evidence="2 3">
    <name type="scientific">Salix dunnii</name>
    <dbReference type="NCBI Taxonomy" id="1413687"/>
    <lineage>
        <taxon>Eukaryota</taxon>
        <taxon>Viridiplantae</taxon>
        <taxon>Streptophyta</taxon>
        <taxon>Embryophyta</taxon>
        <taxon>Tracheophyta</taxon>
        <taxon>Spermatophyta</taxon>
        <taxon>Magnoliopsida</taxon>
        <taxon>eudicotyledons</taxon>
        <taxon>Gunneridae</taxon>
        <taxon>Pentapetalae</taxon>
        <taxon>rosids</taxon>
        <taxon>fabids</taxon>
        <taxon>Malpighiales</taxon>
        <taxon>Salicaceae</taxon>
        <taxon>Saliceae</taxon>
        <taxon>Salix</taxon>
    </lineage>
</organism>
<evidence type="ECO:0000313" key="2">
    <source>
        <dbReference type="EMBL" id="KAF9679558.1"/>
    </source>
</evidence>
<dbReference type="OrthoDB" id="603217at2759"/>
<keyword evidence="3" id="KW-1185">Reference proteome</keyword>
<dbReference type="AlphaFoldDB" id="A0A835K259"/>
<dbReference type="Proteomes" id="UP000657918">
    <property type="component" value="Unassembled WGS sequence"/>
</dbReference>
<keyword evidence="1" id="KW-0812">Transmembrane</keyword>
<name>A0A835K259_9ROSI</name>